<dbReference type="PANTHER" id="PTHR28042:SF1">
    <property type="entry name" value="E3 UBIQUITIN-PROTEIN LIGASE COMPLEX SLX5-SLX8 SUBUNIT SLX5"/>
    <property type="match status" value="1"/>
</dbReference>
<dbReference type="GO" id="GO:0004842">
    <property type="term" value="F:ubiquitin-protein transferase activity"/>
    <property type="evidence" value="ECO:0007669"/>
    <property type="project" value="TreeGrafter"/>
</dbReference>
<feature type="compositionally biased region" description="Polar residues" evidence="1">
    <location>
        <begin position="58"/>
        <end position="70"/>
    </location>
</feature>
<protein>
    <recommendedName>
        <fullName evidence="4">Cell cycle control protein</fullName>
    </recommendedName>
</protein>
<evidence type="ECO:0000313" key="2">
    <source>
        <dbReference type="EMBL" id="KAH7303294.1"/>
    </source>
</evidence>
<feature type="compositionally biased region" description="Polar residues" evidence="1">
    <location>
        <begin position="93"/>
        <end position="108"/>
    </location>
</feature>
<reference evidence="2" key="1">
    <citation type="journal article" date="2021" name="Nat. Commun.">
        <title>Genetic determinants of endophytism in the Arabidopsis root mycobiome.</title>
        <authorList>
            <person name="Mesny F."/>
            <person name="Miyauchi S."/>
            <person name="Thiergart T."/>
            <person name="Pickel B."/>
            <person name="Atanasova L."/>
            <person name="Karlsson M."/>
            <person name="Huettel B."/>
            <person name="Barry K.W."/>
            <person name="Haridas S."/>
            <person name="Chen C."/>
            <person name="Bauer D."/>
            <person name="Andreopoulos W."/>
            <person name="Pangilinan J."/>
            <person name="LaButti K."/>
            <person name="Riley R."/>
            <person name="Lipzen A."/>
            <person name="Clum A."/>
            <person name="Drula E."/>
            <person name="Henrissat B."/>
            <person name="Kohler A."/>
            <person name="Grigoriev I.V."/>
            <person name="Martin F.M."/>
            <person name="Hacquard S."/>
        </authorList>
    </citation>
    <scope>NUCLEOTIDE SEQUENCE</scope>
    <source>
        <strain evidence="2">MPI-CAGE-CH-0235</strain>
    </source>
</reference>
<comment type="caution">
    <text evidence="2">The sequence shown here is derived from an EMBL/GenBank/DDBJ whole genome shotgun (WGS) entry which is preliminary data.</text>
</comment>
<dbReference type="AlphaFoldDB" id="A0A8K0SGT1"/>
<accession>A0A8K0SGT1</accession>
<dbReference type="Proteomes" id="UP000813444">
    <property type="component" value="Unassembled WGS sequence"/>
</dbReference>
<evidence type="ECO:0000256" key="1">
    <source>
        <dbReference type="SAM" id="MobiDB-lite"/>
    </source>
</evidence>
<dbReference type="GO" id="GO:0033768">
    <property type="term" value="C:SUMO-targeted ubiquitin ligase complex"/>
    <property type="evidence" value="ECO:0007669"/>
    <property type="project" value="TreeGrafter"/>
</dbReference>
<keyword evidence="3" id="KW-1185">Reference proteome</keyword>
<sequence>MEAVPISSDDELVEIEVDYDAGSNNTLADDLILPRPHSARPSVRPTRIERRRNHRSTSSRQPSYASTPNPQAVIDLTEEPDSPELVRAVPAPTSASGRNPRRTNSQRVSPPRLARSDGTFMGRSAAQQDVIDLTDDTEPAAAATTTQTQTQTQTQTRNPDHLYRINNVRMSGSETSLSNMSNLARFTGLLSSFNRLVSMPMPFDVTLVRSAYPPTRAESQKPDLEPPPPTREGFTRDTCAEPADDDERVVVCPACNEELAYDPTGQMPTHNAFGKRKRRAPGEHHFWALKRCGHVYCADCFDNRRPTKAGPRVGFRPTDKVNEMICAVDDCDTRVNPKSEWVGIFL</sequence>
<dbReference type="OrthoDB" id="2398441at2759"/>
<dbReference type="PANTHER" id="PTHR28042">
    <property type="entry name" value="E3 UBIQUITIN-PROTEIN LIGASE COMPLEX SLX5-SLX8 SUBUNIT SLX5"/>
    <property type="match status" value="1"/>
</dbReference>
<evidence type="ECO:0008006" key="4">
    <source>
        <dbReference type="Google" id="ProtNLM"/>
    </source>
</evidence>
<feature type="region of interest" description="Disordered" evidence="1">
    <location>
        <begin position="141"/>
        <end position="160"/>
    </location>
</feature>
<feature type="region of interest" description="Disordered" evidence="1">
    <location>
        <begin position="214"/>
        <end position="240"/>
    </location>
</feature>
<feature type="compositionally biased region" description="Low complexity" evidence="1">
    <location>
        <begin position="141"/>
        <end position="156"/>
    </location>
</feature>
<proteinExistence type="predicted"/>
<dbReference type="InterPro" id="IPR038886">
    <property type="entry name" value="E3_SLX5/Rfp1"/>
</dbReference>
<organism evidence="2 3">
    <name type="scientific">Stachybotrys elegans</name>
    <dbReference type="NCBI Taxonomy" id="80388"/>
    <lineage>
        <taxon>Eukaryota</taxon>
        <taxon>Fungi</taxon>
        <taxon>Dikarya</taxon>
        <taxon>Ascomycota</taxon>
        <taxon>Pezizomycotina</taxon>
        <taxon>Sordariomycetes</taxon>
        <taxon>Hypocreomycetidae</taxon>
        <taxon>Hypocreales</taxon>
        <taxon>Stachybotryaceae</taxon>
        <taxon>Stachybotrys</taxon>
    </lineage>
</organism>
<name>A0A8K0SGT1_9HYPO</name>
<evidence type="ECO:0000313" key="3">
    <source>
        <dbReference type="Proteomes" id="UP000813444"/>
    </source>
</evidence>
<feature type="region of interest" description="Disordered" evidence="1">
    <location>
        <begin position="25"/>
        <end position="122"/>
    </location>
</feature>
<dbReference type="EMBL" id="JAGPNK010000036">
    <property type="protein sequence ID" value="KAH7303294.1"/>
    <property type="molecule type" value="Genomic_DNA"/>
</dbReference>
<gene>
    <name evidence="2" type="ORF">B0I35DRAFT_365249</name>
</gene>